<gene>
    <name evidence="1" type="ORF">PBAH0796_LOCUS21612</name>
</gene>
<dbReference type="InterPro" id="IPR005502">
    <property type="entry name" value="Ribosyl_crysJ1"/>
</dbReference>
<dbReference type="Pfam" id="PF03747">
    <property type="entry name" value="ADP_ribosyl_GH"/>
    <property type="match status" value="1"/>
</dbReference>
<reference evidence="1" key="1">
    <citation type="submission" date="2021-01" db="EMBL/GenBank/DDBJ databases">
        <authorList>
            <person name="Corre E."/>
            <person name="Pelletier E."/>
            <person name="Niang G."/>
            <person name="Scheremetjew M."/>
            <person name="Finn R."/>
            <person name="Kale V."/>
            <person name="Holt S."/>
            <person name="Cochrane G."/>
            <person name="Meng A."/>
            <person name="Brown T."/>
            <person name="Cohen L."/>
        </authorList>
    </citation>
    <scope>NUCLEOTIDE SEQUENCE</scope>
    <source>
        <strain evidence="1">Pbaha01</strain>
    </source>
</reference>
<name>A0A7S0FQ21_9DINO</name>
<dbReference type="InterPro" id="IPR036705">
    <property type="entry name" value="Ribosyl_crysJ1_sf"/>
</dbReference>
<dbReference type="Gene3D" id="1.10.4080.10">
    <property type="entry name" value="ADP-ribosylation/Crystallin J1"/>
    <property type="match status" value="1"/>
</dbReference>
<protein>
    <submittedName>
        <fullName evidence="1">Uncharacterized protein</fullName>
    </submittedName>
</protein>
<dbReference type="SUPFAM" id="SSF101478">
    <property type="entry name" value="ADP-ribosylglycohydrolase"/>
    <property type="match status" value="1"/>
</dbReference>
<organism evidence="1">
    <name type="scientific">Pyrodinium bahamense</name>
    <dbReference type="NCBI Taxonomy" id="73915"/>
    <lineage>
        <taxon>Eukaryota</taxon>
        <taxon>Sar</taxon>
        <taxon>Alveolata</taxon>
        <taxon>Dinophyceae</taxon>
        <taxon>Gonyaulacales</taxon>
        <taxon>Pyrocystaceae</taxon>
        <taxon>Pyrodinium</taxon>
    </lineage>
</organism>
<dbReference type="EMBL" id="HBEG01035305">
    <property type="protein sequence ID" value="CAD8373957.1"/>
    <property type="molecule type" value="Transcribed_RNA"/>
</dbReference>
<dbReference type="AlphaFoldDB" id="A0A7S0FQ21"/>
<accession>A0A7S0FQ21</accession>
<sequence>MFSATGVRLGATAAMAAASVQVAARATAAVLGSQVADAAAVASHWIYDPAKMQAALAGMTRGPAFMEPPGNGFYRAPASGQSCYGDQAFALLSSLASCGKFDAEDFSARQAEAFGRNSEYELPGCTDPDNWPNLVKGITLPVPGPWRHASIKLFLQRYVTEGKRYPECGAPDDSLSVDFVCKIVPLVALYAGSSDLSKVTEMAIRTTQNTDLAVEYGMAFARCLEMLILGQEATPAAAVKAVTASLKAQDPDSAVSAHLEAVCGDLASLSLPELGMRLKPAGSSFPYAGLA</sequence>
<evidence type="ECO:0000313" key="1">
    <source>
        <dbReference type="EMBL" id="CAD8373957.1"/>
    </source>
</evidence>
<proteinExistence type="predicted"/>